<keyword evidence="3" id="KW-1185">Reference proteome</keyword>
<dbReference type="EMBL" id="FOKI01000003">
    <property type="protein sequence ID" value="SFA79629.1"/>
    <property type="molecule type" value="Genomic_DNA"/>
</dbReference>
<dbReference type="AlphaFoldDB" id="A0A1I0VTA5"/>
<sequence length="155" mass="18223">MIIKKSWSIDNSKLTALYNPILDFRLIFLNKKIIHHSLGLSNRNIDLNLNNCGYNMIFCEDNIVKLLDKNNQAVLSKEKCKTPFYFYVFFILNLLIPIFTFESPSHWYGFFSITLIEKYILNKSAVNNKLKFILCLLLSGLLYFLFIKSFIPLIH</sequence>
<dbReference type="Proteomes" id="UP000198619">
    <property type="component" value="Unassembled WGS sequence"/>
</dbReference>
<feature type="transmembrane region" description="Helical" evidence="1">
    <location>
        <begin position="84"/>
        <end position="100"/>
    </location>
</feature>
<reference evidence="2 3" key="1">
    <citation type="submission" date="2016-10" db="EMBL/GenBank/DDBJ databases">
        <authorList>
            <person name="de Groot N.N."/>
        </authorList>
    </citation>
    <scope>NUCLEOTIDE SEQUENCE [LARGE SCALE GENOMIC DNA]</scope>
    <source>
        <strain evidence="2 3">DSM 12271</strain>
    </source>
</reference>
<dbReference type="RefSeq" id="WP_090038512.1">
    <property type="nucleotide sequence ID" value="NZ_FOKI01000003.1"/>
</dbReference>
<keyword evidence="1" id="KW-0472">Membrane</keyword>
<name>A0A1I0VTA5_9CLOT</name>
<evidence type="ECO:0000256" key="1">
    <source>
        <dbReference type="SAM" id="Phobius"/>
    </source>
</evidence>
<evidence type="ECO:0000313" key="3">
    <source>
        <dbReference type="Proteomes" id="UP000198619"/>
    </source>
</evidence>
<feature type="transmembrane region" description="Helical" evidence="1">
    <location>
        <begin position="133"/>
        <end position="154"/>
    </location>
</feature>
<protein>
    <submittedName>
        <fullName evidence="2">Uncharacterized protein</fullName>
    </submittedName>
</protein>
<evidence type="ECO:0000313" key="2">
    <source>
        <dbReference type="EMBL" id="SFA79629.1"/>
    </source>
</evidence>
<gene>
    <name evidence="2" type="ORF">SAMN04488528_100316</name>
</gene>
<organism evidence="2 3">
    <name type="scientific">Clostridium frigidicarnis</name>
    <dbReference type="NCBI Taxonomy" id="84698"/>
    <lineage>
        <taxon>Bacteria</taxon>
        <taxon>Bacillati</taxon>
        <taxon>Bacillota</taxon>
        <taxon>Clostridia</taxon>
        <taxon>Eubacteriales</taxon>
        <taxon>Clostridiaceae</taxon>
        <taxon>Clostridium</taxon>
    </lineage>
</organism>
<proteinExistence type="predicted"/>
<accession>A0A1I0VTA5</accession>
<keyword evidence="1" id="KW-0812">Transmembrane</keyword>
<keyword evidence="1" id="KW-1133">Transmembrane helix</keyword>